<name>A0A6N6M9Y7_9FLAO</name>
<sequence>MKSYNSFLIIFLSLIVSSCSFIVLFNDFVNNSDANEGVYSYLNVDKKLHEQAVEYITAQLDTNPPDSIFILAAEHEVSNAQYNRFLKSLRDNNYTDIYQKCKRKRSNWIENKRFELLDERVVNNYHKNYAHSKEYENHPVVNISREAMDYYVEWLNAISTSDKDEIIHYKIPSKEEWLEAYRKNKKHDSAFYPWETDFYLDNNNYKLASFATLDLRQLRQEPNQNELRLSKNKDSAYTAVFEGPKPVDSYIENDYFLNNMAGNVAEIVLESCHEKNDSICVTHGGSWHSFPDKLKKYSTETYSLPSRFVGLRVFVYKCYYL</sequence>
<keyword evidence="1" id="KW-0812">Transmembrane</keyword>
<dbReference type="InterPro" id="IPR042095">
    <property type="entry name" value="SUMF_sf"/>
</dbReference>
<dbReference type="GO" id="GO:0120147">
    <property type="term" value="F:formylglycine-generating oxidase activity"/>
    <property type="evidence" value="ECO:0007669"/>
    <property type="project" value="TreeGrafter"/>
</dbReference>
<protein>
    <submittedName>
        <fullName evidence="3">SUMF1/EgtB/PvdO family nonheme iron enzyme</fullName>
    </submittedName>
</protein>
<dbReference type="RefSeq" id="WP_151166647.1">
    <property type="nucleotide sequence ID" value="NZ_WACR01000003.1"/>
</dbReference>
<dbReference type="Pfam" id="PF03781">
    <property type="entry name" value="FGE-sulfatase"/>
    <property type="match status" value="1"/>
</dbReference>
<dbReference type="PROSITE" id="PS51257">
    <property type="entry name" value="PROKAR_LIPOPROTEIN"/>
    <property type="match status" value="1"/>
</dbReference>
<evidence type="ECO:0000313" key="3">
    <source>
        <dbReference type="EMBL" id="KAB1065076.1"/>
    </source>
</evidence>
<proteinExistence type="predicted"/>
<keyword evidence="1" id="KW-1133">Transmembrane helix</keyword>
<dbReference type="AlphaFoldDB" id="A0A6N6M9Y7"/>
<reference evidence="3 4" key="1">
    <citation type="submission" date="2019-09" db="EMBL/GenBank/DDBJ databases">
        <title>Genomes of Cryomorphaceae.</title>
        <authorList>
            <person name="Bowman J.P."/>
        </authorList>
    </citation>
    <scope>NUCLEOTIDE SEQUENCE [LARGE SCALE GENOMIC DNA]</scope>
    <source>
        <strain evidence="3 4">KCTC 52047</strain>
    </source>
</reference>
<dbReference type="InterPro" id="IPR051043">
    <property type="entry name" value="Sulfatase_Mod_Factor_Kinase"/>
</dbReference>
<dbReference type="SUPFAM" id="SSF56436">
    <property type="entry name" value="C-type lectin-like"/>
    <property type="match status" value="1"/>
</dbReference>
<feature type="transmembrane region" description="Helical" evidence="1">
    <location>
        <begin position="7"/>
        <end position="25"/>
    </location>
</feature>
<organism evidence="3 4">
    <name type="scientific">Salibacter halophilus</name>
    <dbReference type="NCBI Taxonomy" id="1803916"/>
    <lineage>
        <taxon>Bacteria</taxon>
        <taxon>Pseudomonadati</taxon>
        <taxon>Bacteroidota</taxon>
        <taxon>Flavobacteriia</taxon>
        <taxon>Flavobacteriales</taxon>
        <taxon>Salibacteraceae</taxon>
        <taxon>Salibacter</taxon>
    </lineage>
</organism>
<dbReference type="InterPro" id="IPR005532">
    <property type="entry name" value="SUMF_dom"/>
</dbReference>
<dbReference type="Proteomes" id="UP000435357">
    <property type="component" value="Unassembled WGS sequence"/>
</dbReference>
<comment type="caution">
    <text evidence="3">The sequence shown here is derived from an EMBL/GenBank/DDBJ whole genome shotgun (WGS) entry which is preliminary data.</text>
</comment>
<dbReference type="Gene3D" id="3.90.1580.10">
    <property type="entry name" value="paralog of FGE (formylglycine-generating enzyme)"/>
    <property type="match status" value="1"/>
</dbReference>
<evidence type="ECO:0000259" key="2">
    <source>
        <dbReference type="Pfam" id="PF03781"/>
    </source>
</evidence>
<dbReference type="OrthoDB" id="9768004at2"/>
<keyword evidence="4" id="KW-1185">Reference proteome</keyword>
<evidence type="ECO:0000256" key="1">
    <source>
        <dbReference type="SAM" id="Phobius"/>
    </source>
</evidence>
<dbReference type="PANTHER" id="PTHR23150">
    <property type="entry name" value="SULFATASE MODIFYING FACTOR 1, 2"/>
    <property type="match status" value="1"/>
</dbReference>
<dbReference type="EMBL" id="WACR01000003">
    <property type="protein sequence ID" value="KAB1065076.1"/>
    <property type="molecule type" value="Genomic_DNA"/>
</dbReference>
<accession>A0A6N6M9Y7</accession>
<keyword evidence="1" id="KW-0472">Membrane</keyword>
<dbReference type="InterPro" id="IPR016187">
    <property type="entry name" value="CTDL_fold"/>
</dbReference>
<dbReference type="PANTHER" id="PTHR23150:SF19">
    <property type="entry name" value="FORMYLGLYCINE-GENERATING ENZYME"/>
    <property type="match status" value="1"/>
</dbReference>
<gene>
    <name evidence="3" type="ORF">F3059_03750</name>
</gene>
<feature type="domain" description="Sulfatase-modifying factor enzyme-like" evidence="2">
    <location>
        <begin position="73"/>
        <end position="313"/>
    </location>
</feature>
<evidence type="ECO:0000313" key="4">
    <source>
        <dbReference type="Proteomes" id="UP000435357"/>
    </source>
</evidence>